<accession>A0A3D8RBJ2</accession>
<dbReference type="InterPro" id="IPR019145">
    <property type="entry name" value="Mediator_Med10"/>
</dbReference>
<evidence type="ECO:0000256" key="6">
    <source>
        <dbReference type="SAM" id="MobiDB-lite"/>
    </source>
</evidence>
<gene>
    <name evidence="7" type="ORF">BP6252_07913</name>
</gene>
<evidence type="ECO:0000256" key="4">
    <source>
        <dbReference type="ARBA" id="ARBA00023163"/>
    </source>
</evidence>
<evidence type="ECO:0000313" key="8">
    <source>
        <dbReference type="Proteomes" id="UP000256645"/>
    </source>
</evidence>
<dbReference type="GO" id="GO:0016592">
    <property type="term" value="C:mediator complex"/>
    <property type="evidence" value="ECO:0007669"/>
    <property type="project" value="InterPro"/>
</dbReference>
<reference evidence="7 8" key="1">
    <citation type="journal article" date="2018" name="IMA Fungus">
        <title>IMA Genome-F 9: Draft genome sequence of Annulohypoxylon stygium, Aspergillus mulundensis, Berkeleyomyces basicola (syn. Thielaviopsis basicola), Ceratocystis smalleyi, two Cercospora beticola strains, Coleophoma cylindrospora, Fusarium fracticaudum, Phialophora cf. hyalina, and Morchella septimelata.</title>
        <authorList>
            <person name="Wingfield B.D."/>
            <person name="Bills G.F."/>
            <person name="Dong Y."/>
            <person name="Huang W."/>
            <person name="Nel W.J."/>
            <person name="Swalarsk-Parry B.S."/>
            <person name="Vaghefi N."/>
            <person name="Wilken P.M."/>
            <person name="An Z."/>
            <person name="de Beer Z.W."/>
            <person name="De Vos L."/>
            <person name="Chen L."/>
            <person name="Duong T.A."/>
            <person name="Gao Y."/>
            <person name="Hammerbacher A."/>
            <person name="Kikkert J.R."/>
            <person name="Li Y."/>
            <person name="Li H."/>
            <person name="Li K."/>
            <person name="Li Q."/>
            <person name="Liu X."/>
            <person name="Ma X."/>
            <person name="Naidoo K."/>
            <person name="Pethybridge S.J."/>
            <person name="Sun J."/>
            <person name="Steenkamp E.T."/>
            <person name="van der Nest M.A."/>
            <person name="van Wyk S."/>
            <person name="Wingfield M.J."/>
            <person name="Xiong C."/>
            <person name="Yue Q."/>
            <person name="Zhang X."/>
        </authorList>
    </citation>
    <scope>NUCLEOTIDE SEQUENCE [LARGE SCALE GENOMIC DNA]</scope>
    <source>
        <strain evidence="7 8">BP6252</strain>
    </source>
</reference>
<feature type="compositionally biased region" description="Basic residues" evidence="6">
    <location>
        <begin position="133"/>
        <end position="150"/>
    </location>
</feature>
<dbReference type="EMBL" id="PDLM01000008">
    <property type="protein sequence ID" value="RDW71350.1"/>
    <property type="molecule type" value="Genomic_DNA"/>
</dbReference>
<keyword evidence="8" id="KW-1185">Reference proteome</keyword>
<feature type="compositionally biased region" description="Basic and acidic residues" evidence="6">
    <location>
        <begin position="287"/>
        <end position="296"/>
    </location>
</feature>
<protein>
    <recommendedName>
        <fullName evidence="9">Mediator complex subunit 10</fullName>
    </recommendedName>
</protein>
<keyword evidence="4" id="KW-0804">Transcription</keyword>
<comment type="subcellular location">
    <subcellularLocation>
        <location evidence="1">Nucleus</location>
    </subcellularLocation>
</comment>
<evidence type="ECO:0000256" key="1">
    <source>
        <dbReference type="ARBA" id="ARBA00004123"/>
    </source>
</evidence>
<keyword evidence="3" id="KW-0805">Transcription regulation</keyword>
<evidence type="ECO:0000256" key="2">
    <source>
        <dbReference type="ARBA" id="ARBA00005389"/>
    </source>
</evidence>
<dbReference type="Proteomes" id="UP000256645">
    <property type="component" value="Unassembled WGS sequence"/>
</dbReference>
<evidence type="ECO:0008006" key="9">
    <source>
        <dbReference type="Google" id="ProtNLM"/>
    </source>
</evidence>
<feature type="region of interest" description="Disordered" evidence="6">
    <location>
        <begin position="286"/>
        <end position="310"/>
    </location>
</feature>
<feature type="compositionally biased region" description="Polar residues" evidence="6">
    <location>
        <begin position="182"/>
        <end position="203"/>
    </location>
</feature>
<dbReference type="GO" id="GO:0003712">
    <property type="term" value="F:transcription coregulator activity"/>
    <property type="evidence" value="ECO:0007669"/>
    <property type="project" value="InterPro"/>
</dbReference>
<comment type="caution">
    <text evidence="7">The sequence shown here is derived from an EMBL/GenBank/DDBJ whole genome shotgun (WGS) entry which is preliminary data.</text>
</comment>
<feature type="region of interest" description="Disordered" evidence="6">
    <location>
        <begin position="30"/>
        <end position="64"/>
    </location>
</feature>
<dbReference type="GO" id="GO:0006357">
    <property type="term" value="P:regulation of transcription by RNA polymerase II"/>
    <property type="evidence" value="ECO:0007669"/>
    <property type="project" value="InterPro"/>
</dbReference>
<dbReference type="OrthoDB" id="337270at2759"/>
<evidence type="ECO:0000256" key="3">
    <source>
        <dbReference type="ARBA" id="ARBA00023015"/>
    </source>
</evidence>
<comment type="similarity">
    <text evidence="2">Belongs to the Mediator complex subunit 10 family.</text>
</comment>
<feature type="region of interest" description="Disordered" evidence="6">
    <location>
        <begin position="182"/>
        <end position="232"/>
    </location>
</feature>
<feature type="region of interest" description="Disordered" evidence="6">
    <location>
        <begin position="124"/>
        <end position="160"/>
    </location>
</feature>
<feature type="compositionally biased region" description="Basic and acidic residues" evidence="6">
    <location>
        <begin position="40"/>
        <end position="49"/>
    </location>
</feature>
<dbReference type="AlphaFoldDB" id="A0A3D8RBJ2"/>
<feature type="compositionally biased region" description="Basic and acidic residues" evidence="6">
    <location>
        <begin position="204"/>
        <end position="220"/>
    </location>
</feature>
<dbReference type="Pfam" id="PF09748">
    <property type="entry name" value="Med10"/>
    <property type="match status" value="1"/>
</dbReference>
<dbReference type="STRING" id="1849047.A0A3D8RBJ2"/>
<organism evidence="7 8">
    <name type="scientific">Coleophoma cylindrospora</name>
    <dbReference type="NCBI Taxonomy" id="1849047"/>
    <lineage>
        <taxon>Eukaryota</taxon>
        <taxon>Fungi</taxon>
        <taxon>Dikarya</taxon>
        <taxon>Ascomycota</taxon>
        <taxon>Pezizomycotina</taxon>
        <taxon>Leotiomycetes</taxon>
        <taxon>Helotiales</taxon>
        <taxon>Dermateaceae</taxon>
        <taxon>Coleophoma</taxon>
    </lineage>
</organism>
<proteinExistence type="inferred from homology"/>
<sequence length="518" mass="58862">MCDWCRVETEGQREDQIVEKGLDYVSNYDGGLSRSRKKKLAEENDTLRDKPKHASRVLVKPPGGSKDYMRYEKWAGIRSNKLARNRPAQAQDSLEHLSLVQNASKSSVQEDGSNDNWRMNSANEAAASGAERHGRRTKHTPIQRRTHQHGQHPSDEQDCVHRNPAAAVAREGGPFQERILTQAQQSAERQHHSSCSETCSSQERINRAKTSRDGRQELKIARRSQTSRSSYQTAFEHPVSLLISEQPAEVHRELHKKPSSYFCAPNHHDGVPCQGACYGLELQTSKPKPESMESSRIELSPQSSFRPSGPVIANSSEYVDRYQPKTQDSYQHSYVAKDAESIMDRIRKQQTRKLDAGSEETLQRDMAPDRIDEKVVENQIKDVIQDLYQVMVQVTAYDLTSRPSKDVLENSTIQLQHSLQKIHNTANSPTAQATMPSVPPELIQYVDTGRNPDIYTREFVERTRKMNQTMKGKFGAFSDFRDVLATEMARAMPELIEDIGLVVERTHGDKEKIMRNVR</sequence>
<evidence type="ECO:0000256" key="5">
    <source>
        <dbReference type="ARBA" id="ARBA00023242"/>
    </source>
</evidence>
<name>A0A3D8RBJ2_9HELO</name>
<feature type="compositionally biased region" description="Low complexity" evidence="6">
    <location>
        <begin position="223"/>
        <end position="232"/>
    </location>
</feature>
<evidence type="ECO:0000313" key="7">
    <source>
        <dbReference type="EMBL" id="RDW71350.1"/>
    </source>
</evidence>
<keyword evidence="5" id="KW-0539">Nucleus</keyword>